<sequence>MCNACGNPAAPGHWTEAGAATPGDRLRARFHRAALLNSVLKPYGLSAHDGGVVPGIQVGTLSGAQTIVHTLDDLWAEAERLAGRPIDPLDPQYLDD</sequence>
<dbReference type="EMBL" id="SISK01000002">
    <property type="protein sequence ID" value="TBN42753.1"/>
    <property type="molecule type" value="Genomic_DNA"/>
</dbReference>
<reference evidence="1 2" key="1">
    <citation type="submission" date="2019-02" db="EMBL/GenBank/DDBJ databases">
        <title>Paracoccus subflavus sp. nov., isolated from marine sediment of the Pacific Ocean.</title>
        <authorList>
            <person name="Zhang G."/>
        </authorList>
    </citation>
    <scope>NUCLEOTIDE SEQUENCE [LARGE SCALE GENOMIC DNA]</scope>
    <source>
        <strain evidence="1 2">GY0581</strain>
    </source>
</reference>
<comment type="caution">
    <text evidence="1">The sequence shown here is derived from an EMBL/GenBank/DDBJ whole genome shotgun (WGS) entry which is preliminary data.</text>
</comment>
<dbReference type="OrthoDB" id="2086168at2"/>
<dbReference type="RefSeq" id="WP_130990178.1">
    <property type="nucleotide sequence ID" value="NZ_SISK01000002.1"/>
</dbReference>
<name>A0A4Q9G668_9RHOB</name>
<gene>
    <name evidence="1" type="ORF">EYE42_04855</name>
</gene>
<organism evidence="1 2">
    <name type="scientific">Paracoccus subflavus</name>
    <dbReference type="NCBI Taxonomy" id="2528244"/>
    <lineage>
        <taxon>Bacteria</taxon>
        <taxon>Pseudomonadati</taxon>
        <taxon>Pseudomonadota</taxon>
        <taxon>Alphaproteobacteria</taxon>
        <taxon>Rhodobacterales</taxon>
        <taxon>Paracoccaceae</taxon>
        <taxon>Paracoccus</taxon>
    </lineage>
</organism>
<proteinExistence type="predicted"/>
<dbReference type="AlphaFoldDB" id="A0A4Q9G668"/>
<dbReference type="Proteomes" id="UP000293520">
    <property type="component" value="Unassembled WGS sequence"/>
</dbReference>
<evidence type="ECO:0000313" key="1">
    <source>
        <dbReference type="EMBL" id="TBN42753.1"/>
    </source>
</evidence>
<protein>
    <submittedName>
        <fullName evidence="1">Uncharacterized protein</fullName>
    </submittedName>
</protein>
<keyword evidence="2" id="KW-1185">Reference proteome</keyword>
<evidence type="ECO:0000313" key="2">
    <source>
        <dbReference type="Proteomes" id="UP000293520"/>
    </source>
</evidence>
<accession>A0A4Q9G668</accession>